<dbReference type="GO" id="GO:0005634">
    <property type="term" value="C:nucleus"/>
    <property type="evidence" value="ECO:0007669"/>
    <property type="project" value="UniProtKB-SubCell"/>
</dbReference>
<evidence type="ECO:0000256" key="4">
    <source>
        <dbReference type="ARBA" id="ARBA00023242"/>
    </source>
</evidence>
<feature type="region of interest" description="Disordered" evidence="10">
    <location>
        <begin position="141"/>
        <end position="237"/>
    </location>
</feature>
<feature type="compositionally biased region" description="Low complexity" evidence="10">
    <location>
        <begin position="147"/>
        <end position="162"/>
    </location>
</feature>
<comment type="similarity">
    <text evidence="2">Belongs to the CENP-C/MIF2 family.</text>
</comment>
<feature type="compositionally biased region" description="Basic and acidic residues" evidence="10">
    <location>
        <begin position="164"/>
        <end position="178"/>
    </location>
</feature>
<feature type="region of interest" description="Disordered" evidence="10">
    <location>
        <begin position="66"/>
        <end position="109"/>
    </location>
</feature>
<feature type="compositionally biased region" description="Polar residues" evidence="10">
    <location>
        <begin position="220"/>
        <end position="233"/>
    </location>
</feature>
<dbReference type="GO" id="GO:0051455">
    <property type="term" value="P:spindle attachment to meiosis I kinetochore"/>
    <property type="evidence" value="ECO:0007669"/>
    <property type="project" value="TreeGrafter"/>
</dbReference>
<proteinExistence type="inferred from homology"/>
<dbReference type="InterPro" id="IPR028386">
    <property type="entry name" value="CENP-C/Mif2/cnp3"/>
</dbReference>
<evidence type="ECO:0000256" key="2">
    <source>
        <dbReference type="ARBA" id="ARBA00010291"/>
    </source>
</evidence>
<organism evidence="12 13">
    <name type="scientific">Colius striatus</name>
    <name type="common">Speckled mousebird</name>
    <dbReference type="NCBI Taxonomy" id="57412"/>
    <lineage>
        <taxon>Eukaryota</taxon>
        <taxon>Metazoa</taxon>
        <taxon>Chordata</taxon>
        <taxon>Craniata</taxon>
        <taxon>Vertebrata</taxon>
        <taxon>Euteleostomi</taxon>
        <taxon>Archelosauria</taxon>
        <taxon>Archosauria</taxon>
        <taxon>Dinosauria</taxon>
        <taxon>Saurischia</taxon>
        <taxon>Theropoda</taxon>
        <taxon>Coelurosauria</taxon>
        <taxon>Aves</taxon>
        <taxon>Neognathae</taxon>
        <taxon>Neoaves</taxon>
        <taxon>Telluraves</taxon>
        <taxon>Coraciimorphae</taxon>
        <taxon>Coliiformes</taxon>
        <taxon>Coliidae</taxon>
        <taxon>Colius</taxon>
    </lineage>
</organism>
<keyword evidence="4" id="KW-0539">Nucleus</keyword>
<gene>
    <name evidence="12" type="ORF">N325_06534</name>
</gene>
<dbReference type="EMBL" id="KK549340">
    <property type="protein sequence ID" value="KFP33314.1"/>
    <property type="molecule type" value="Genomic_DNA"/>
</dbReference>
<evidence type="ECO:0000256" key="1">
    <source>
        <dbReference type="ARBA" id="ARBA00004123"/>
    </source>
</evidence>
<dbReference type="GO" id="GO:0019237">
    <property type="term" value="F:centromeric DNA binding"/>
    <property type="evidence" value="ECO:0007669"/>
    <property type="project" value="InterPro"/>
</dbReference>
<evidence type="ECO:0000256" key="3">
    <source>
        <dbReference type="ARBA" id="ARBA00023125"/>
    </source>
</evidence>
<dbReference type="GO" id="GO:0000776">
    <property type="term" value="C:kinetochore"/>
    <property type="evidence" value="ECO:0007669"/>
    <property type="project" value="InterPro"/>
</dbReference>
<dbReference type="InterPro" id="IPR011051">
    <property type="entry name" value="RmlC_Cupin_sf"/>
</dbReference>
<evidence type="ECO:0000256" key="9">
    <source>
        <dbReference type="ARBA" id="ARBA00083562"/>
    </source>
</evidence>
<name>A0A091L009_COLST</name>
<dbReference type="GO" id="GO:0005721">
    <property type="term" value="C:pericentric heterochromatin"/>
    <property type="evidence" value="ECO:0007669"/>
    <property type="project" value="UniProtKB-ARBA"/>
</dbReference>
<keyword evidence="13" id="KW-1185">Reference proteome</keyword>
<evidence type="ECO:0000313" key="13">
    <source>
        <dbReference type="Proteomes" id="UP000053615"/>
    </source>
</evidence>
<feature type="compositionally biased region" description="Basic and acidic residues" evidence="10">
    <location>
        <begin position="350"/>
        <end position="367"/>
    </location>
</feature>
<feature type="region of interest" description="Disordered" evidence="10">
    <location>
        <begin position="296"/>
        <end position="376"/>
    </location>
</feature>
<evidence type="ECO:0000259" key="11">
    <source>
        <dbReference type="Pfam" id="PF11699"/>
    </source>
</evidence>
<feature type="compositionally biased region" description="Basic and acidic residues" evidence="10">
    <location>
        <begin position="81"/>
        <end position="90"/>
    </location>
</feature>
<accession>A0A091L009</accession>
<dbReference type="Pfam" id="PF11699">
    <property type="entry name" value="CENP-C_C"/>
    <property type="match status" value="1"/>
</dbReference>
<evidence type="ECO:0000313" key="12">
    <source>
        <dbReference type="EMBL" id="KFP33314.1"/>
    </source>
</evidence>
<keyword evidence="3" id="KW-0238">DNA-binding</keyword>
<comment type="subcellular location">
    <subcellularLocation>
        <location evidence="1">Nucleus</location>
    </subcellularLocation>
</comment>
<sequence>EKEKTDSKKCKNRTVQVETCTEQKMNDLNVRVPGFKGTPERDPVSNSEEVLKSFFLRVLLRVRKTKRKALRQGSPNQKQDMSWKPEEKPEQMLSESGLKTKASDAKQCETKVMSREDLLVPSAGHQQEQTVFLKRNLISSKHSQLASKASQQVVDKVQAAKQKLPKDSIPKRQVESPRKKLKKSGKKSSNTKPHFQRKKGSDSELGEEELEREPVKLNEVLTSPPHQELQNSVIEKLDKSERPENILHALKSLDGTSNKSLVKALQYLIDSVRKSEKKQLSTESVGKRHKKIHCRNSEGVCSNPEDAKSQMDSDSSFIQDVAKKKQKKSDVKIKSNKRKHNTQHGLHGPVLEHCRELSSGSESREQDDTFSDSSEDQVRHLLADNNARHKIVMPTHTPNVRRTKRIRVRPLDYWRGERVNYKMRPSGNLVVSGIVCPESEPPREKKPRKGYHKQKTDEARREIPANLNCTLADTSKPTVVVDPVTNKEVLLTCVNTDDSKAYFFKDESVEIYKNLNTSTFAIGKLILKPLKEKGQQCVYMDTIVFHVIWGKVIFTLHKTSYYLTTGDFFCVPEGNMYNIRNLLNQDSILVFTQLR</sequence>
<dbReference type="InterPro" id="IPR025974">
    <property type="entry name" value="Mif2/CENP-C_cupin"/>
</dbReference>
<feature type="non-terminal residue" evidence="12">
    <location>
        <position position="1"/>
    </location>
</feature>
<dbReference type="SUPFAM" id="SSF51182">
    <property type="entry name" value="RmlC-like cupins"/>
    <property type="match status" value="1"/>
</dbReference>
<evidence type="ECO:0000256" key="6">
    <source>
        <dbReference type="ARBA" id="ARBA00064952"/>
    </source>
</evidence>
<dbReference type="GO" id="GO:0051315">
    <property type="term" value="P:attachment of mitotic spindle microtubules to kinetochore"/>
    <property type="evidence" value="ECO:0007669"/>
    <property type="project" value="TreeGrafter"/>
</dbReference>
<dbReference type="PANTHER" id="PTHR16684">
    <property type="entry name" value="CENTROMERE PROTEIN C"/>
    <property type="match status" value="1"/>
</dbReference>
<dbReference type="Gene3D" id="2.60.120.10">
    <property type="entry name" value="Jelly Rolls"/>
    <property type="match status" value="1"/>
</dbReference>
<evidence type="ECO:0000256" key="5">
    <source>
        <dbReference type="ARBA" id="ARBA00053516"/>
    </source>
</evidence>
<dbReference type="FunFam" id="2.60.120.10:FF:000033">
    <property type="entry name" value="Centromere protein C 1"/>
    <property type="match status" value="1"/>
</dbReference>
<dbReference type="GO" id="GO:0051382">
    <property type="term" value="P:kinetochore assembly"/>
    <property type="evidence" value="ECO:0007669"/>
    <property type="project" value="InterPro"/>
</dbReference>
<feature type="non-terminal residue" evidence="12">
    <location>
        <position position="595"/>
    </location>
</feature>
<evidence type="ECO:0000256" key="8">
    <source>
        <dbReference type="ARBA" id="ARBA00082151"/>
    </source>
</evidence>
<feature type="domain" description="Mif2/CENP-C cupin" evidence="11">
    <location>
        <begin position="511"/>
        <end position="593"/>
    </location>
</feature>
<reference evidence="12 13" key="1">
    <citation type="submission" date="2014-04" db="EMBL/GenBank/DDBJ databases">
        <title>Genome evolution of avian class.</title>
        <authorList>
            <person name="Zhang G."/>
            <person name="Li C."/>
        </authorList>
    </citation>
    <scope>NUCLEOTIDE SEQUENCE [LARGE SCALE GENOMIC DNA]</scope>
    <source>
        <strain evidence="12">BGI_N325</strain>
    </source>
</reference>
<feature type="region of interest" description="Disordered" evidence="10">
    <location>
        <begin position="434"/>
        <end position="459"/>
    </location>
</feature>
<dbReference type="Proteomes" id="UP000053615">
    <property type="component" value="Unassembled WGS sequence"/>
</dbReference>
<comment type="subunit">
    <text evidence="6">Oligomer. Component of the CENPA-NAC complex, at least composed of CENPA, CENPC, CENPH, CENPM, CENPN, CENPT and CENPU. The CENPA-NAC complex interacts with the CENPA-CAD complex, composed of CENPI, CENPK, CENPL, CENPO, CENPP, CENPQ, CENPR and CENPS. Binds to DAXX. Interacts with DNMT3B. Interacts directly with CENPA. Identified in a centromere complex containing histones H2A, H2B and H4, and at least CENPA, CENPB, CENPC, CENPT, CENPN, HJURP, SUPT16H, SSRP1 and RSF1. Interacts with MEIKIN.</text>
</comment>
<dbReference type="PANTHER" id="PTHR16684:SF11">
    <property type="entry name" value="CENTROMERE PROTEIN C"/>
    <property type="match status" value="1"/>
</dbReference>
<protein>
    <recommendedName>
        <fullName evidence="7">Centromere protein C</fullName>
    </recommendedName>
    <alternativeName>
        <fullName evidence="8">Centromere autoantigen C</fullName>
    </alternativeName>
    <alternativeName>
        <fullName evidence="9">Centromere protein C 1</fullName>
    </alternativeName>
</protein>
<comment type="function">
    <text evidence="5">Component of the CENPA-NAC (nucleosome-associated) complex, a complex that plays a central role in assembly of kinetochore proteins, mitotic progression and chromosome segregation. The CENPA-NAC complex recruits the CENPA-CAD (nucleosome distal) complex and may be involved in incorporation of newly synthesized CENPA into centromeres. CENPC recruits DNA methylation and DNMT3B to both centromeric and pericentromeric satellite repeats and regulates the histone code in these regions.</text>
</comment>
<dbReference type="AlphaFoldDB" id="A0A091L009"/>
<evidence type="ECO:0000256" key="7">
    <source>
        <dbReference type="ARBA" id="ARBA00068530"/>
    </source>
</evidence>
<evidence type="ECO:0000256" key="10">
    <source>
        <dbReference type="SAM" id="MobiDB-lite"/>
    </source>
</evidence>
<dbReference type="InterPro" id="IPR014710">
    <property type="entry name" value="RmlC-like_jellyroll"/>
</dbReference>